<dbReference type="GO" id="GO:0005886">
    <property type="term" value="C:plasma membrane"/>
    <property type="evidence" value="ECO:0007669"/>
    <property type="project" value="UniProtKB-SubCell"/>
</dbReference>
<dbReference type="KEGG" id="xba:C7S18_11550"/>
<dbReference type="InterPro" id="IPR036458">
    <property type="entry name" value="Na:dicarbo_symporter_sf"/>
</dbReference>
<dbReference type="EMBL" id="CP027860">
    <property type="protein sequence ID" value="AVQ00089.1"/>
    <property type="molecule type" value="Genomic_DNA"/>
</dbReference>
<gene>
    <name evidence="8" type="ORF">C7S18_11550</name>
</gene>
<evidence type="ECO:0000256" key="6">
    <source>
        <dbReference type="ARBA" id="ARBA00023136"/>
    </source>
</evidence>
<evidence type="ECO:0000256" key="5">
    <source>
        <dbReference type="ARBA" id="ARBA00022989"/>
    </source>
</evidence>
<protein>
    <submittedName>
        <fullName evidence="8">Dicarboxylate/amino acid:cation symporter</fullName>
    </submittedName>
</protein>
<organism evidence="8 9">
    <name type="scientific">Ahniella affigens</name>
    <dbReference type="NCBI Taxonomy" id="2021234"/>
    <lineage>
        <taxon>Bacteria</taxon>
        <taxon>Pseudomonadati</taxon>
        <taxon>Pseudomonadota</taxon>
        <taxon>Gammaproteobacteria</taxon>
        <taxon>Lysobacterales</taxon>
        <taxon>Rhodanobacteraceae</taxon>
        <taxon>Ahniella</taxon>
    </lineage>
</organism>
<dbReference type="Pfam" id="PF00375">
    <property type="entry name" value="SDF"/>
    <property type="match status" value="1"/>
</dbReference>
<dbReference type="Proteomes" id="UP000241074">
    <property type="component" value="Chromosome"/>
</dbReference>
<reference evidence="8 9" key="2">
    <citation type="submission" date="2018-03" db="EMBL/GenBank/DDBJ databases">
        <authorList>
            <person name="Keele B.F."/>
        </authorList>
    </citation>
    <scope>NUCLEOTIDE SEQUENCE [LARGE SCALE GENOMIC DNA]</scope>
    <source>
        <strain evidence="8 9">D13</strain>
    </source>
</reference>
<feature type="transmembrane region" description="Helical" evidence="7">
    <location>
        <begin position="140"/>
        <end position="163"/>
    </location>
</feature>
<evidence type="ECO:0000313" key="8">
    <source>
        <dbReference type="EMBL" id="AVQ00089.1"/>
    </source>
</evidence>
<feature type="transmembrane region" description="Helical" evidence="7">
    <location>
        <begin position="215"/>
        <end position="241"/>
    </location>
</feature>
<dbReference type="SUPFAM" id="SSF118215">
    <property type="entry name" value="Proton glutamate symport protein"/>
    <property type="match status" value="1"/>
</dbReference>
<evidence type="ECO:0000256" key="1">
    <source>
        <dbReference type="ARBA" id="ARBA00004651"/>
    </source>
</evidence>
<dbReference type="InterPro" id="IPR001991">
    <property type="entry name" value="Na-dicarboxylate_symporter"/>
</dbReference>
<dbReference type="PRINTS" id="PR00173">
    <property type="entry name" value="EDTRNSPORT"/>
</dbReference>
<evidence type="ECO:0000256" key="7">
    <source>
        <dbReference type="SAM" id="Phobius"/>
    </source>
</evidence>
<feature type="transmembrane region" description="Helical" evidence="7">
    <location>
        <begin position="284"/>
        <end position="304"/>
    </location>
</feature>
<evidence type="ECO:0000256" key="2">
    <source>
        <dbReference type="ARBA" id="ARBA00022448"/>
    </source>
</evidence>
<evidence type="ECO:0000256" key="3">
    <source>
        <dbReference type="ARBA" id="ARBA00022475"/>
    </source>
</evidence>
<dbReference type="Gene3D" id="1.10.3860.10">
    <property type="entry name" value="Sodium:dicarboxylate symporter"/>
    <property type="match status" value="1"/>
</dbReference>
<comment type="subcellular location">
    <subcellularLocation>
        <location evidence="1">Cell membrane</location>
        <topology evidence="1">Multi-pass membrane protein</topology>
    </subcellularLocation>
</comment>
<feature type="transmembrane region" description="Helical" evidence="7">
    <location>
        <begin position="316"/>
        <end position="340"/>
    </location>
</feature>
<dbReference type="AlphaFoldDB" id="A0A2P1PZ16"/>
<name>A0A2P1PZ16_9GAMM</name>
<feature type="transmembrane region" description="Helical" evidence="7">
    <location>
        <begin position="81"/>
        <end position="105"/>
    </location>
</feature>
<feature type="transmembrane region" description="Helical" evidence="7">
    <location>
        <begin position="184"/>
        <end position="209"/>
    </location>
</feature>
<reference evidence="8 9" key="1">
    <citation type="submission" date="2018-03" db="EMBL/GenBank/DDBJ databases">
        <title>Ahniella affigens gen. nov., sp. nov., a gammaproteobacterium isolated from sandy soil near a stream.</title>
        <authorList>
            <person name="Ko Y."/>
            <person name="Kim J.-H."/>
        </authorList>
    </citation>
    <scope>NUCLEOTIDE SEQUENCE [LARGE SCALE GENOMIC DNA]</scope>
    <source>
        <strain evidence="8 9">D13</strain>
    </source>
</reference>
<keyword evidence="9" id="KW-1185">Reference proteome</keyword>
<dbReference type="PANTHER" id="PTHR42865">
    <property type="entry name" value="PROTON/GLUTAMATE-ASPARTATE SYMPORTER"/>
    <property type="match status" value="1"/>
</dbReference>
<keyword evidence="5 7" id="KW-1133">Transmembrane helix</keyword>
<keyword evidence="4 7" id="KW-0812">Transmembrane</keyword>
<keyword evidence="6 7" id="KW-0472">Membrane</keyword>
<dbReference type="GO" id="GO:0015293">
    <property type="term" value="F:symporter activity"/>
    <property type="evidence" value="ECO:0007669"/>
    <property type="project" value="UniProtKB-KW"/>
</dbReference>
<evidence type="ECO:0000313" key="9">
    <source>
        <dbReference type="Proteomes" id="UP000241074"/>
    </source>
</evidence>
<dbReference type="OrthoDB" id="9766690at2"/>
<evidence type="ECO:0000256" key="4">
    <source>
        <dbReference type="ARBA" id="ARBA00022692"/>
    </source>
</evidence>
<sequence>MSAPWRILLGLLAGLLIGLLSPSIGAEWSSNLAAGAKVFGGLWLAGLQMTIVPLVVCMLIVGVNSATNAATSGRVARKAMLWFLLLLTLASSYAALLAPVFLSFFEPSEALINALRAGSTPPAPPSGLLLWLQQLVPTNAIKAAAEGSIVPLVVFALCFAFALNRIEAKRRAMLVEFCQAIADTMIVIVNGVLWLAPIGVACLILPVAAEAGAAVLGALGIYIAMLCCLYLGIIIALYAYVRLGGGETLSRYAPAILPAQMVAASTQSSLASLPAMMDASGKTLGYPANVVGLVLPMAVSLFRITSPVQYMAVATFIAWAFGIDLALAPLILATLLAVVISIGSVGLPGQAIFMGTNLPVTHSLGLPVEPLGLLLAVDLVPDMFATVANVSGDLAVTSRVARTTQPEGGIADLVRDLEPTKR</sequence>
<accession>A0A2P1PZ16</accession>
<feature type="transmembrane region" description="Helical" evidence="7">
    <location>
        <begin position="41"/>
        <end position="61"/>
    </location>
</feature>
<proteinExistence type="predicted"/>
<keyword evidence="2" id="KW-0813">Transport</keyword>
<keyword evidence="3" id="KW-1003">Cell membrane</keyword>
<dbReference type="PANTHER" id="PTHR42865:SF7">
    <property type="entry name" value="PROTON_GLUTAMATE-ASPARTATE SYMPORTER"/>
    <property type="match status" value="1"/>
</dbReference>